<dbReference type="GO" id="GO:0030288">
    <property type="term" value="C:outer membrane-bounded periplasmic space"/>
    <property type="evidence" value="ECO:0007669"/>
    <property type="project" value="TreeGrafter"/>
</dbReference>
<dbReference type="EMBL" id="JAHESC010000021">
    <property type="protein sequence ID" value="MBT1687958.1"/>
    <property type="molecule type" value="Genomic_DNA"/>
</dbReference>
<keyword evidence="10" id="KW-0378">Hydrolase</keyword>
<keyword evidence="18" id="KW-0812">Transmembrane</keyword>
<comment type="similarity">
    <text evidence="3">In the C-terminal section; belongs to the transpeptidase family.</text>
</comment>
<keyword evidence="11" id="KW-0133">Cell shape</keyword>
<keyword evidence="13 18" id="KW-0472">Membrane</keyword>
<protein>
    <submittedName>
        <fullName evidence="21">Transglycosylase domain-containing protein</fullName>
    </submittedName>
</protein>
<dbReference type="GO" id="GO:0005886">
    <property type="term" value="C:plasma membrane"/>
    <property type="evidence" value="ECO:0007669"/>
    <property type="project" value="UniProtKB-SubCell"/>
</dbReference>
<comment type="similarity">
    <text evidence="4">In the N-terminal section; belongs to the glycosyltransferase 51 family.</text>
</comment>
<evidence type="ECO:0000256" key="10">
    <source>
        <dbReference type="ARBA" id="ARBA00022801"/>
    </source>
</evidence>
<feature type="domain" description="Glycosyl transferase family 51" evidence="20">
    <location>
        <begin position="98"/>
        <end position="270"/>
    </location>
</feature>
<dbReference type="AlphaFoldDB" id="A0AAP2D9J0"/>
<dbReference type="InterPro" id="IPR050396">
    <property type="entry name" value="Glycosyltr_51/Transpeptidase"/>
</dbReference>
<evidence type="ECO:0000256" key="8">
    <source>
        <dbReference type="ARBA" id="ARBA00022676"/>
    </source>
</evidence>
<evidence type="ECO:0000313" key="21">
    <source>
        <dbReference type="EMBL" id="MBT1687958.1"/>
    </source>
</evidence>
<evidence type="ECO:0000259" key="20">
    <source>
        <dbReference type="Pfam" id="PF00912"/>
    </source>
</evidence>
<comment type="catalytic activity">
    <reaction evidence="17">
        <text>[GlcNAc-(1-&gt;4)-Mur2Ac(oyl-L-Ala-gamma-D-Glu-L-Lys-D-Ala-D-Ala)](n)-di-trans,octa-cis-undecaprenyl diphosphate + beta-D-GlcNAc-(1-&gt;4)-Mur2Ac(oyl-L-Ala-gamma-D-Glu-L-Lys-D-Ala-D-Ala)-di-trans,octa-cis-undecaprenyl diphosphate = [GlcNAc-(1-&gt;4)-Mur2Ac(oyl-L-Ala-gamma-D-Glu-L-Lys-D-Ala-D-Ala)](n+1)-di-trans,octa-cis-undecaprenyl diphosphate + di-trans,octa-cis-undecaprenyl diphosphate + H(+)</text>
        <dbReference type="Rhea" id="RHEA:23708"/>
        <dbReference type="Rhea" id="RHEA-COMP:9602"/>
        <dbReference type="Rhea" id="RHEA-COMP:9603"/>
        <dbReference type="ChEBI" id="CHEBI:15378"/>
        <dbReference type="ChEBI" id="CHEBI:58405"/>
        <dbReference type="ChEBI" id="CHEBI:60033"/>
        <dbReference type="ChEBI" id="CHEBI:78435"/>
        <dbReference type="EC" id="2.4.99.28"/>
    </reaction>
</comment>
<dbReference type="InterPro" id="IPR012338">
    <property type="entry name" value="Beta-lactam/transpept-like"/>
</dbReference>
<dbReference type="Pfam" id="PF00912">
    <property type="entry name" value="Transgly"/>
    <property type="match status" value="1"/>
</dbReference>
<name>A0AAP2D9J0_9BACT</name>
<keyword evidence="7" id="KW-0645">Protease</keyword>
<reference evidence="21 22" key="1">
    <citation type="submission" date="2021-05" db="EMBL/GenBank/DDBJ databases">
        <title>A Polyphasic approach of four new species of the genus Ohtaekwangia: Ohtaekwangia histidinii sp. nov., Ohtaekwangia cretensis sp. nov., Ohtaekwangia indiensis sp. nov., Ohtaekwangia reichenbachii sp. nov. from diverse environment.</title>
        <authorList>
            <person name="Octaviana S."/>
        </authorList>
    </citation>
    <scope>NUCLEOTIDE SEQUENCE [LARGE SCALE GENOMIC DNA]</scope>
    <source>
        <strain evidence="21 22">PWU37</strain>
    </source>
</reference>
<organism evidence="21 22">
    <name type="scientific">Dawidia soli</name>
    <dbReference type="NCBI Taxonomy" id="2782352"/>
    <lineage>
        <taxon>Bacteria</taxon>
        <taxon>Pseudomonadati</taxon>
        <taxon>Bacteroidota</taxon>
        <taxon>Cytophagia</taxon>
        <taxon>Cytophagales</taxon>
        <taxon>Chryseotaleaceae</taxon>
        <taxon>Dawidia</taxon>
    </lineage>
</organism>
<gene>
    <name evidence="21" type="ORF">KK078_15420</name>
</gene>
<keyword evidence="18" id="KW-1133">Transmembrane helix</keyword>
<evidence type="ECO:0000256" key="15">
    <source>
        <dbReference type="ARBA" id="ARBA00023316"/>
    </source>
</evidence>
<keyword evidence="12" id="KW-0573">Peptidoglycan synthesis</keyword>
<evidence type="ECO:0000256" key="7">
    <source>
        <dbReference type="ARBA" id="ARBA00022670"/>
    </source>
</evidence>
<dbReference type="GO" id="GO:0008360">
    <property type="term" value="P:regulation of cell shape"/>
    <property type="evidence" value="ECO:0007669"/>
    <property type="project" value="UniProtKB-KW"/>
</dbReference>
<comment type="subcellular location">
    <subcellularLocation>
        <location evidence="1">Cell membrane</location>
    </subcellularLocation>
</comment>
<dbReference type="SUPFAM" id="SSF56601">
    <property type="entry name" value="beta-lactamase/transpeptidase-like"/>
    <property type="match status" value="1"/>
</dbReference>
<keyword evidence="9" id="KW-0808">Transferase</keyword>
<evidence type="ECO:0000259" key="19">
    <source>
        <dbReference type="Pfam" id="PF00905"/>
    </source>
</evidence>
<keyword evidence="22" id="KW-1185">Reference proteome</keyword>
<keyword evidence="6" id="KW-0121">Carboxypeptidase</keyword>
<evidence type="ECO:0000256" key="14">
    <source>
        <dbReference type="ARBA" id="ARBA00023268"/>
    </source>
</evidence>
<dbReference type="InterPro" id="IPR023346">
    <property type="entry name" value="Lysozyme-like_dom_sf"/>
</dbReference>
<evidence type="ECO:0000313" key="22">
    <source>
        <dbReference type="Proteomes" id="UP001319180"/>
    </source>
</evidence>
<dbReference type="PANTHER" id="PTHR32282:SF11">
    <property type="entry name" value="PENICILLIN-BINDING PROTEIN 1B"/>
    <property type="match status" value="1"/>
</dbReference>
<dbReference type="RefSeq" id="WP_254091186.1">
    <property type="nucleotide sequence ID" value="NZ_JAHESC010000021.1"/>
</dbReference>
<dbReference type="GO" id="GO:0071555">
    <property type="term" value="P:cell wall organization"/>
    <property type="evidence" value="ECO:0007669"/>
    <property type="project" value="UniProtKB-KW"/>
</dbReference>
<evidence type="ECO:0000256" key="9">
    <source>
        <dbReference type="ARBA" id="ARBA00022679"/>
    </source>
</evidence>
<evidence type="ECO:0000256" key="12">
    <source>
        <dbReference type="ARBA" id="ARBA00022984"/>
    </source>
</evidence>
<proteinExistence type="inferred from homology"/>
<evidence type="ECO:0000256" key="13">
    <source>
        <dbReference type="ARBA" id="ARBA00023136"/>
    </source>
</evidence>
<evidence type="ECO:0000256" key="5">
    <source>
        <dbReference type="ARBA" id="ARBA00022475"/>
    </source>
</evidence>
<dbReference type="InterPro" id="IPR001460">
    <property type="entry name" value="PCN-bd_Tpept"/>
</dbReference>
<keyword evidence="5" id="KW-1003">Cell membrane</keyword>
<dbReference type="Gene3D" id="1.10.3810.10">
    <property type="entry name" value="Biosynthetic peptidoglycan transglycosylase-like"/>
    <property type="match status" value="1"/>
</dbReference>
<evidence type="ECO:0000256" key="11">
    <source>
        <dbReference type="ARBA" id="ARBA00022960"/>
    </source>
</evidence>
<accession>A0AAP2D9J0</accession>
<evidence type="ECO:0000256" key="2">
    <source>
        <dbReference type="ARBA" id="ARBA00004752"/>
    </source>
</evidence>
<dbReference type="InterPro" id="IPR001264">
    <property type="entry name" value="Glyco_trans_51"/>
</dbReference>
<dbReference type="SUPFAM" id="SSF53955">
    <property type="entry name" value="Lysozyme-like"/>
    <property type="match status" value="1"/>
</dbReference>
<dbReference type="GO" id="GO:0009002">
    <property type="term" value="F:serine-type D-Ala-D-Ala carboxypeptidase activity"/>
    <property type="evidence" value="ECO:0007669"/>
    <property type="project" value="UniProtKB-EC"/>
</dbReference>
<comment type="catalytic activity">
    <reaction evidence="16">
        <text>Preferential cleavage: (Ac)2-L-Lys-D-Ala-|-D-Ala. Also transpeptidation of peptidyl-alanyl moieties that are N-acyl substituents of D-alanine.</text>
        <dbReference type="EC" id="3.4.16.4"/>
    </reaction>
</comment>
<dbReference type="GO" id="GO:0009252">
    <property type="term" value="P:peptidoglycan biosynthetic process"/>
    <property type="evidence" value="ECO:0007669"/>
    <property type="project" value="UniProtKB-KW"/>
</dbReference>
<sequence length="822" mass="94032">MKRVKRQVRYGYVWAYRKARPLLHYLAVRYARVREYYRTHPKARKWTLAGLIVMGPPLLLLLVVWIEVPGKRALRNIQNQVASEVYSADSVLLGRYYLQDRTEIRYEEIAPVVIDALIATEDVRFYEHGGVDYESLGRVFIKSILLQEESAGGGSTLSQQLSKNLYPRKRYWVLSMLINKMRELITAQRLEDLYSKKELIRLYLNTIPFGDQSFGIEAAAKRFFSVRAKDLTADQAAVLIGMLKATHSYNPRLFPERARTRRNVVLAQMEKYKFLTKGALDSLQAKPLELKYNMVSHHQGLAPYFREYLKGELLEWCRNNTRPDGTPYNLYTDGLKIYTTLDSHLQEYAENAVARQMKEVQKQFTDHWRKENPWQDHEEVIQDAIRRCSRYKALAEKGKSEEEILDELQKPLPMRMFSWDGEKVVKMSPIDSIKHHIQFLNAGFLAIEPKTGRVRAWVGGIEHDFYQYDHVKVSTKRQVGSIFKPIVYATAIERGAQPCDLISAAQETYIDKEGEKWTPRNMQNDYQVKYTMRGALAYSINTVAVKMIQQAGVLNTMETARNMGITSELPDVPSIALGSSSISLMEMTTAYSCFANNGVAVQPYYIAGIQDRTGTRYTDFQPKEKGKRVLKSETAELIVGLLRTVVHEGTASRLRWKYFAHNNDVAGKTGTTQANADGWFMGMTPELVMGSWVGADDPRIHFRSTELGQGSNTALPMVGYFLQQVNEDPAFKSISKATFPAPSRAAQQKLSCDLYELDDNLWTQLEQLTFKQDSLRAADTLNQGPKESYMEKLYKRKLKMRQASQARDSAALRTLEIEDSGG</sequence>
<dbReference type="Gene3D" id="3.40.710.10">
    <property type="entry name" value="DD-peptidase/beta-lactamase superfamily"/>
    <property type="match status" value="2"/>
</dbReference>
<evidence type="ECO:0000256" key="4">
    <source>
        <dbReference type="ARBA" id="ARBA00007739"/>
    </source>
</evidence>
<comment type="caution">
    <text evidence="21">The sequence shown here is derived from an EMBL/GenBank/DDBJ whole genome shotgun (WGS) entry which is preliminary data.</text>
</comment>
<dbReference type="Proteomes" id="UP001319180">
    <property type="component" value="Unassembled WGS sequence"/>
</dbReference>
<dbReference type="GO" id="GO:0006508">
    <property type="term" value="P:proteolysis"/>
    <property type="evidence" value="ECO:0007669"/>
    <property type="project" value="UniProtKB-KW"/>
</dbReference>
<evidence type="ECO:0000256" key="16">
    <source>
        <dbReference type="ARBA" id="ARBA00034000"/>
    </source>
</evidence>
<evidence type="ECO:0000256" key="17">
    <source>
        <dbReference type="ARBA" id="ARBA00049902"/>
    </source>
</evidence>
<evidence type="ECO:0000256" key="1">
    <source>
        <dbReference type="ARBA" id="ARBA00004236"/>
    </source>
</evidence>
<dbReference type="Pfam" id="PF00905">
    <property type="entry name" value="Transpeptidase"/>
    <property type="match status" value="1"/>
</dbReference>
<dbReference type="GO" id="GO:0008658">
    <property type="term" value="F:penicillin binding"/>
    <property type="evidence" value="ECO:0007669"/>
    <property type="project" value="InterPro"/>
</dbReference>
<feature type="transmembrane region" description="Helical" evidence="18">
    <location>
        <begin position="46"/>
        <end position="66"/>
    </location>
</feature>
<dbReference type="GO" id="GO:0008955">
    <property type="term" value="F:peptidoglycan glycosyltransferase activity"/>
    <property type="evidence" value="ECO:0007669"/>
    <property type="project" value="UniProtKB-EC"/>
</dbReference>
<comment type="pathway">
    <text evidence="2">Cell wall biogenesis; peptidoglycan biosynthesis.</text>
</comment>
<dbReference type="InterPro" id="IPR036950">
    <property type="entry name" value="PBP_transglycosylase"/>
</dbReference>
<feature type="domain" description="Penicillin-binding protein transpeptidase" evidence="19">
    <location>
        <begin position="443"/>
        <end position="685"/>
    </location>
</feature>
<keyword evidence="15" id="KW-0961">Cell wall biogenesis/degradation</keyword>
<evidence type="ECO:0000256" key="3">
    <source>
        <dbReference type="ARBA" id="ARBA00007090"/>
    </source>
</evidence>
<evidence type="ECO:0000256" key="6">
    <source>
        <dbReference type="ARBA" id="ARBA00022645"/>
    </source>
</evidence>
<keyword evidence="8" id="KW-0328">Glycosyltransferase</keyword>
<dbReference type="PANTHER" id="PTHR32282">
    <property type="entry name" value="BINDING PROTEIN TRANSPEPTIDASE, PUTATIVE-RELATED"/>
    <property type="match status" value="1"/>
</dbReference>
<keyword evidence="14" id="KW-0511">Multifunctional enzyme</keyword>
<evidence type="ECO:0000256" key="18">
    <source>
        <dbReference type="SAM" id="Phobius"/>
    </source>
</evidence>